<evidence type="ECO:0000256" key="6">
    <source>
        <dbReference type="ARBA" id="ARBA00038828"/>
    </source>
</evidence>
<evidence type="ECO:0000313" key="10">
    <source>
        <dbReference type="Proteomes" id="UP001177744"/>
    </source>
</evidence>
<feature type="domain" description="Serpin" evidence="8">
    <location>
        <begin position="14"/>
        <end position="105"/>
    </location>
</feature>
<dbReference type="AlphaFoldDB" id="A0AA40HZE4"/>
<accession>A0AA40HZE4</accession>
<protein>
    <recommendedName>
        <fullName evidence="7">Serpin B6</fullName>
    </recommendedName>
</protein>
<dbReference type="Pfam" id="PF00079">
    <property type="entry name" value="Serpin"/>
    <property type="match status" value="1"/>
</dbReference>
<name>A0AA40HZE4_CNENI</name>
<comment type="caution">
    <text evidence="9">The sequence shown here is derived from an EMBL/GenBank/DDBJ whole genome shotgun (WGS) entry which is preliminary data.</text>
</comment>
<evidence type="ECO:0000256" key="2">
    <source>
        <dbReference type="ARBA" id="ARBA00022490"/>
    </source>
</evidence>
<dbReference type="PANTHER" id="PTHR11461:SF204">
    <property type="entry name" value="SERPIN B6"/>
    <property type="match status" value="1"/>
</dbReference>
<dbReference type="SUPFAM" id="SSF56574">
    <property type="entry name" value="Serpins"/>
    <property type="match status" value="1"/>
</dbReference>
<gene>
    <name evidence="9" type="ORF">QTO34_018211</name>
</gene>
<evidence type="ECO:0000256" key="3">
    <source>
        <dbReference type="ARBA" id="ARBA00022690"/>
    </source>
</evidence>
<dbReference type="PROSITE" id="PS00284">
    <property type="entry name" value="SERPIN"/>
    <property type="match status" value="1"/>
</dbReference>
<dbReference type="InterPro" id="IPR042185">
    <property type="entry name" value="Serpin_sf_2"/>
</dbReference>
<dbReference type="InterPro" id="IPR023795">
    <property type="entry name" value="Serpin_CS"/>
</dbReference>
<keyword evidence="10" id="KW-1185">Reference proteome</keyword>
<dbReference type="InterPro" id="IPR036186">
    <property type="entry name" value="Serpin_sf"/>
</dbReference>
<comment type="subunit">
    <text evidence="6">Forms a complex with the monomeric form of beta-tryptase.</text>
</comment>
<dbReference type="EMBL" id="JAULJE010000008">
    <property type="protein sequence ID" value="KAK1339657.1"/>
    <property type="molecule type" value="Genomic_DNA"/>
</dbReference>
<dbReference type="InterPro" id="IPR000215">
    <property type="entry name" value="Serpin_fam"/>
</dbReference>
<evidence type="ECO:0000313" key="9">
    <source>
        <dbReference type="EMBL" id="KAK1339657.1"/>
    </source>
</evidence>
<dbReference type="GO" id="GO:0005737">
    <property type="term" value="C:cytoplasm"/>
    <property type="evidence" value="ECO:0007669"/>
    <property type="project" value="UniProtKB-SubCell"/>
</dbReference>
<keyword evidence="2" id="KW-0963">Cytoplasm</keyword>
<dbReference type="InterPro" id="IPR042178">
    <property type="entry name" value="Serpin_sf_1"/>
</dbReference>
<organism evidence="9 10">
    <name type="scientific">Cnephaeus nilssonii</name>
    <name type="common">Northern bat</name>
    <name type="synonym">Eptesicus nilssonii</name>
    <dbReference type="NCBI Taxonomy" id="3371016"/>
    <lineage>
        <taxon>Eukaryota</taxon>
        <taxon>Metazoa</taxon>
        <taxon>Chordata</taxon>
        <taxon>Craniata</taxon>
        <taxon>Vertebrata</taxon>
        <taxon>Euteleostomi</taxon>
        <taxon>Mammalia</taxon>
        <taxon>Eutheria</taxon>
        <taxon>Laurasiatheria</taxon>
        <taxon>Chiroptera</taxon>
        <taxon>Yangochiroptera</taxon>
        <taxon>Vespertilionidae</taxon>
        <taxon>Cnephaeus</taxon>
    </lineage>
</organism>
<evidence type="ECO:0000259" key="8">
    <source>
        <dbReference type="Pfam" id="PF00079"/>
    </source>
</evidence>
<keyword evidence="5" id="KW-0007">Acetylation</keyword>
<evidence type="ECO:0000256" key="5">
    <source>
        <dbReference type="ARBA" id="ARBA00022990"/>
    </source>
</evidence>
<evidence type="ECO:0000256" key="4">
    <source>
        <dbReference type="ARBA" id="ARBA00022900"/>
    </source>
</evidence>
<sequence>MLILLPKHYVDLSQRLNIADAFQWDKAEFSSMSVRKELFLTNIVHKSFLEVNEEGTEAAAASDTDMANNYCGVVPARFCADHPFLFFVRHNKANCILFCGRFSSP</sequence>
<evidence type="ECO:0000256" key="1">
    <source>
        <dbReference type="ARBA" id="ARBA00004496"/>
    </source>
</evidence>
<keyword evidence="3" id="KW-0646">Protease inhibitor</keyword>
<comment type="subcellular location">
    <subcellularLocation>
        <location evidence="1">Cytoplasm</location>
    </subcellularLocation>
</comment>
<dbReference type="GO" id="GO:0005615">
    <property type="term" value="C:extracellular space"/>
    <property type="evidence" value="ECO:0007669"/>
    <property type="project" value="InterPro"/>
</dbReference>
<dbReference type="Gene3D" id="2.30.39.10">
    <property type="entry name" value="Alpha-1-antitrypsin, domain 1"/>
    <property type="match status" value="1"/>
</dbReference>
<reference evidence="9" key="1">
    <citation type="submission" date="2023-06" db="EMBL/GenBank/DDBJ databases">
        <title>Reference genome for the Northern bat (Eptesicus nilssonii), a most northern bat species.</title>
        <authorList>
            <person name="Laine V.N."/>
            <person name="Pulliainen A.T."/>
            <person name="Lilley T.M."/>
        </authorList>
    </citation>
    <scope>NUCLEOTIDE SEQUENCE</scope>
    <source>
        <strain evidence="9">BLF_Eptnil</strain>
        <tissue evidence="9">Kidney</tissue>
    </source>
</reference>
<keyword evidence="4" id="KW-0722">Serine protease inhibitor</keyword>
<dbReference type="InterPro" id="IPR023796">
    <property type="entry name" value="Serpin_dom"/>
</dbReference>
<proteinExistence type="predicted"/>
<dbReference type="Proteomes" id="UP001177744">
    <property type="component" value="Unassembled WGS sequence"/>
</dbReference>
<dbReference type="Gene3D" id="3.30.497.10">
    <property type="entry name" value="Antithrombin, subunit I, domain 2"/>
    <property type="match status" value="1"/>
</dbReference>
<dbReference type="GO" id="GO:0004867">
    <property type="term" value="F:serine-type endopeptidase inhibitor activity"/>
    <property type="evidence" value="ECO:0007669"/>
    <property type="project" value="UniProtKB-KW"/>
</dbReference>
<evidence type="ECO:0000256" key="7">
    <source>
        <dbReference type="ARBA" id="ARBA00039202"/>
    </source>
</evidence>
<dbReference type="PANTHER" id="PTHR11461">
    <property type="entry name" value="SERINE PROTEASE INHIBITOR, SERPIN"/>
    <property type="match status" value="1"/>
</dbReference>